<comment type="subunit">
    <text evidence="4">Binds to mitochondrial small subunit 15S rRNA.</text>
</comment>
<dbReference type="Proteomes" id="UP001301958">
    <property type="component" value="Unassembled WGS sequence"/>
</dbReference>
<evidence type="ECO:0000313" key="7">
    <source>
        <dbReference type="EMBL" id="KAK4227199.1"/>
    </source>
</evidence>
<feature type="compositionally biased region" description="Basic and acidic residues" evidence="6">
    <location>
        <begin position="51"/>
        <end position="66"/>
    </location>
</feature>
<feature type="region of interest" description="Disordered" evidence="6">
    <location>
        <begin position="41"/>
        <end position="66"/>
    </location>
</feature>
<reference evidence="7" key="1">
    <citation type="journal article" date="2023" name="Mol. Phylogenet. Evol.">
        <title>Genome-scale phylogeny and comparative genomics of the fungal order Sordariales.</title>
        <authorList>
            <person name="Hensen N."/>
            <person name="Bonometti L."/>
            <person name="Westerberg I."/>
            <person name="Brannstrom I.O."/>
            <person name="Guillou S."/>
            <person name="Cros-Aarteil S."/>
            <person name="Calhoun S."/>
            <person name="Haridas S."/>
            <person name="Kuo A."/>
            <person name="Mondo S."/>
            <person name="Pangilinan J."/>
            <person name="Riley R."/>
            <person name="LaButti K."/>
            <person name="Andreopoulos B."/>
            <person name="Lipzen A."/>
            <person name="Chen C."/>
            <person name="Yan M."/>
            <person name="Daum C."/>
            <person name="Ng V."/>
            <person name="Clum A."/>
            <person name="Steindorff A."/>
            <person name="Ohm R.A."/>
            <person name="Martin F."/>
            <person name="Silar P."/>
            <person name="Natvig D.O."/>
            <person name="Lalanne C."/>
            <person name="Gautier V."/>
            <person name="Ament-Velasquez S.L."/>
            <person name="Kruys A."/>
            <person name="Hutchinson M.I."/>
            <person name="Powell A.J."/>
            <person name="Barry K."/>
            <person name="Miller A.N."/>
            <person name="Grigoriev I.V."/>
            <person name="Debuchy R."/>
            <person name="Gladieux P."/>
            <person name="Hiltunen Thoren M."/>
            <person name="Johannesson H."/>
        </authorList>
    </citation>
    <scope>NUCLEOTIDE SEQUENCE</scope>
    <source>
        <strain evidence="7">CBS 990.96</strain>
    </source>
</reference>
<protein>
    <recommendedName>
        <fullName evidence="9">Pentatricopeptide repeat protein</fullName>
    </recommendedName>
</protein>
<feature type="repeat" description="PPR" evidence="5">
    <location>
        <begin position="588"/>
        <end position="618"/>
    </location>
</feature>
<organism evidence="7 8">
    <name type="scientific">Podospora fimiseda</name>
    <dbReference type="NCBI Taxonomy" id="252190"/>
    <lineage>
        <taxon>Eukaryota</taxon>
        <taxon>Fungi</taxon>
        <taxon>Dikarya</taxon>
        <taxon>Ascomycota</taxon>
        <taxon>Pezizomycotina</taxon>
        <taxon>Sordariomycetes</taxon>
        <taxon>Sordariomycetidae</taxon>
        <taxon>Sordariales</taxon>
        <taxon>Podosporaceae</taxon>
        <taxon>Podospora</taxon>
    </lineage>
</organism>
<gene>
    <name evidence="7" type="ORF">QBC38DRAFT_478214</name>
</gene>
<dbReference type="NCBIfam" id="TIGR00756">
    <property type="entry name" value="PPR"/>
    <property type="match status" value="1"/>
</dbReference>
<dbReference type="AlphaFoldDB" id="A0AAN7BPK4"/>
<comment type="similarity">
    <text evidence="1">Belongs to the CCM1 family.</text>
</comment>
<feature type="compositionally biased region" description="Basic residues" evidence="6">
    <location>
        <begin position="41"/>
        <end position="50"/>
    </location>
</feature>
<evidence type="ECO:0000256" key="4">
    <source>
        <dbReference type="ARBA" id="ARBA00044511"/>
    </source>
</evidence>
<dbReference type="Pfam" id="PF01535">
    <property type="entry name" value="PPR"/>
    <property type="match status" value="1"/>
</dbReference>
<evidence type="ECO:0000256" key="6">
    <source>
        <dbReference type="SAM" id="MobiDB-lite"/>
    </source>
</evidence>
<keyword evidence="8" id="KW-1185">Reference proteome</keyword>
<sequence length="834" mass="94934">MPPRTVSFDLTRTCSYVCKSCLTSLRSINATSPAWLAARQYSRRASRNSQKRRETTEESDKGVEFPEQAELERMLAEDLENSPDDDSSNSLGIKYFSQTGPGDLTHLPDNDAFSEDSGGLDSKVLSAIDDLEKRMVFTINMLNDLEKQGKKDKADQLRNKFKWTLREQYKGKVGPDSERYGVLTIPGFNSARHRWVHHLNIFMSREDVVKGGVPRARDVVDCWKHYSAARIMLARSWDKVPQEVWNFLWMVLSTDKTDNPNRMHHIYLLAKDMQAAGVVLSESQQLLAIEAMFIEGWNVEAIEAWKKAVVTLGSNKETFIPYYELGVRMLSLHGDTKRAQRAAQVLLRSSGPPNPRILFPVIRALAAKEYTLEEAWETYRDMQTLLGNTMKIEDYDEIVSIFLTVNSVEYALQTFVDMMFSQAVDIRGKTRLPLAVGNRFFEGKWLKRLMGLGDLDGAFKVVVYLQGKGVVAAPIQLNGLVAAWLRSGMAENMELGEKVAWSMIQARLDFVRRRRGETPVQASVPIYNPNPHTPKGEEEGEQEFEFKSLTKATAETFSLLAENYCSRRLHDRLVELFRVLQEAEIGPTAFMMNQLIRSYSQAGKAEEAVRLYRSMTQEHGIQADGHTFLTLFNLLSVNRLSYHHRELFVQDRVAGREFFADMVQAPWEMDSAELFAQLPRTIIFSLLKVRDYTGVIVAARTMRLLFGFHPTEPFLVELTSGVNTLNIKTKRNFDRISGASRRIEILMRKYREELVAKGHPGDEMTTEEKVDEAHALLQQLVLIKAGAHDIKPHELEAELAKVAKDMGVYDIVVLKDSDAIARHMKLVSIKQDEM</sequence>
<reference evidence="7" key="2">
    <citation type="submission" date="2023-05" db="EMBL/GenBank/DDBJ databases">
        <authorList>
            <consortium name="Lawrence Berkeley National Laboratory"/>
            <person name="Steindorff A."/>
            <person name="Hensen N."/>
            <person name="Bonometti L."/>
            <person name="Westerberg I."/>
            <person name="Brannstrom I.O."/>
            <person name="Guillou S."/>
            <person name="Cros-Aarteil S."/>
            <person name="Calhoun S."/>
            <person name="Haridas S."/>
            <person name="Kuo A."/>
            <person name="Mondo S."/>
            <person name="Pangilinan J."/>
            <person name="Riley R."/>
            <person name="Labutti K."/>
            <person name="Andreopoulos B."/>
            <person name="Lipzen A."/>
            <person name="Chen C."/>
            <person name="Yanf M."/>
            <person name="Daum C."/>
            <person name="Ng V."/>
            <person name="Clum A."/>
            <person name="Ohm R."/>
            <person name="Martin F."/>
            <person name="Silar P."/>
            <person name="Natvig D."/>
            <person name="Lalanne C."/>
            <person name="Gautier V."/>
            <person name="Ament-Velasquez S.L."/>
            <person name="Kruys A."/>
            <person name="Hutchinson M.I."/>
            <person name="Powell A.J."/>
            <person name="Barry K."/>
            <person name="Miller A.N."/>
            <person name="Grigoriev I.V."/>
            <person name="Debuchy R."/>
            <person name="Gladieux P."/>
            <person name="Thoren M.H."/>
            <person name="Johannesson H."/>
        </authorList>
    </citation>
    <scope>NUCLEOTIDE SEQUENCE</scope>
    <source>
        <strain evidence="7">CBS 990.96</strain>
    </source>
</reference>
<dbReference type="InterPro" id="IPR002885">
    <property type="entry name" value="PPR_rpt"/>
</dbReference>
<evidence type="ECO:0008006" key="9">
    <source>
        <dbReference type="Google" id="ProtNLM"/>
    </source>
</evidence>
<evidence type="ECO:0000256" key="5">
    <source>
        <dbReference type="PROSITE-ProRule" id="PRU00708"/>
    </source>
</evidence>
<dbReference type="InterPro" id="IPR011990">
    <property type="entry name" value="TPR-like_helical_dom_sf"/>
</dbReference>
<dbReference type="PROSITE" id="PS51375">
    <property type="entry name" value="PPR"/>
    <property type="match status" value="1"/>
</dbReference>
<accession>A0AAN7BPK4</accession>
<evidence type="ECO:0000256" key="1">
    <source>
        <dbReference type="ARBA" id="ARBA00006192"/>
    </source>
</evidence>
<keyword evidence="2" id="KW-0677">Repeat</keyword>
<evidence type="ECO:0000313" key="8">
    <source>
        <dbReference type="Proteomes" id="UP001301958"/>
    </source>
</evidence>
<comment type="function">
    <text evidence="3">Regulates mitochondrial small subunit maturation by controlling 15S rRNA 5'-end processing. Localizes to the 5' precursor of the 15S rRNA in a position that is subsequently occupied by mS47 in the mature yeast mtSSU. Uses structure and sequence-specific RNA recognition, binding to a single-stranded region of the precursor and specifically recognizing bases -6 to -1. The exchange of Ccm1 for mS47 is coupled to the irreversible removal of precursor rRNA that is accompanied by conformational changes of the mitoribosomal proteins uS5m and mS26. These conformational changes signal completion of 5'-end rRNA processing through protection of the mature 5'-end of the 15S rRNA and stabilization of mS47. The removal of the 5' precursor together with the dissociation of Ccm1 may be catalyzed by the 5'-3' exoribonuclease Pet127. Involved in the specific removal of group I introns in mitochondrial encoded transcripts.</text>
</comment>
<name>A0AAN7BPK4_9PEZI</name>
<dbReference type="PANTHER" id="PTHR47447:SF17">
    <property type="entry name" value="OS12G0638900 PROTEIN"/>
    <property type="match status" value="1"/>
</dbReference>
<evidence type="ECO:0000256" key="3">
    <source>
        <dbReference type="ARBA" id="ARBA00044493"/>
    </source>
</evidence>
<proteinExistence type="inferred from homology"/>
<dbReference type="PANTHER" id="PTHR47447">
    <property type="entry name" value="OS03G0856100 PROTEIN"/>
    <property type="match status" value="1"/>
</dbReference>
<dbReference type="Gene3D" id="1.25.40.10">
    <property type="entry name" value="Tetratricopeptide repeat domain"/>
    <property type="match status" value="1"/>
</dbReference>
<evidence type="ECO:0000256" key="2">
    <source>
        <dbReference type="ARBA" id="ARBA00022737"/>
    </source>
</evidence>
<dbReference type="EMBL" id="MU865334">
    <property type="protein sequence ID" value="KAK4227199.1"/>
    <property type="molecule type" value="Genomic_DNA"/>
</dbReference>
<comment type="caution">
    <text evidence="7">The sequence shown here is derived from an EMBL/GenBank/DDBJ whole genome shotgun (WGS) entry which is preliminary data.</text>
</comment>